<feature type="region of interest" description="Disordered" evidence="1">
    <location>
        <begin position="633"/>
        <end position="652"/>
    </location>
</feature>
<feature type="region of interest" description="Disordered" evidence="1">
    <location>
        <begin position="1317"/>
        <end position="1337"/>
    </location>
</feature>
<evidence type="ECO:0000256" key="1">
    <source>
        <dbReference type="SAM" id="MobiDB-lite"/>
    </source>
</evidence>
<dbReference type="OrthoDB" id="2591260at2759"/>
<feature type="region of interest" description="Disordered" evidence="1">
    <location>
        <begin position="1354"/>
        <end position="1410"/>
    </location>
</feature>
<accession>A0A166U8Z5</accession>
<feature type="region of interest" description="Disordered" evidence="1">
    <location>
        <begin position="1128"/>
        <end position="1183"/>
    </location>
</feature>
<keyword evidence="3" id="KW-1185">Reference proteome</keyword>
<sequence length="1410" mass="153948">MINLDYLASPVATILAPGDVPLRQVIEAYSVLTARLKSGVPATTDADASWPLFQPLRINAQAIVDAFVRDLGKALVDPGASSVEPEDMHVLLPSPQNSPKKKVGMTAEQVKYARDLCTTSHAAMKLLATVFTMPAIYRVFTDDQLHSILTQTLAIPLADELPTPNARKTCALSIWLIQTQRLPAEVLKPASDRIAYALQRGIDGELGKEGKKGSANDGLKAIHDLSTYQPATFLPAFTSLLPSILANLLAPTLVLRTQACHALGGLVLALTALPACSITSELHARISACVAEFLMPGGAPKSSKSPRSPVSPAKDPLIIRTLRTTLQATEPQAPAQGPAWALAVLGNLIVLLGPRLYMDLKLSRAISTLLALPMRHKKSSVRGLGCLVWRCISWVWIQPPFKGDSADNETLAQEKLSASRDTFWRIVKSVVDVGAGVSTIVALLNDNSSPSASDIDGNLRRVMQVMRGLIQKGGQNCEEAMDILKIFVSGDVHTTGYTEGWHANKMLPPSLFNAFPGILSADYKVLVTAVKPLFDECPHTEGIRALGREDLAKEWVFDELMDMWRKGLCQLELPDEYGTPTEVVAVWEGLIKASVSTLQDAGDGPGLTQFAVTVTDVLIDVLQDSTLDLTVKSGPPRKQLSSSSPMQIPPSTLSSASLKLSIVRDLWASVRTHTPLDHLHLAGQKLIACLVDGEEDLVGEIDGPLHEDEARKHWAMLCAEVLYLCDRDELRSFWGARRSQGRQRTPPTWSKKSDVRCLVWAAFLHKWQDEAQWDWEGALALLCVPFVDAHGWEVTQDDFTAWDGFLGYAMTKALDYGAEPSAVLDHVARLIAQNPSPAFDDSARIADTLLMHLEIADAREVPADLFEFVNDVLTSTYPPAPRNKVTSSWLLRSLTRIIDACPRELALQILEIVRDGVALWVTDSFKVFNQQEYEDEIVPLYQTAVLSIQSLPNDMATLEAAAPILESAFCRSGYTPPAMMEAFDIFWTCCYAFVDVPASGWPWKIQACLDAVKAGSAEESVIDPLLLAEDVAAHEAEHSVEEVDVVETSEGEDDHEEPLSFPESEDEDEDEVSKAVSSPAAEDRPTSTPVFDFANPPTTPSKLSFQFALHTSTPPRPHKQPIAPTVFLPFLQSPGTPSHRTTPATPKRTPATLSIYSASGSPSKRRKLDSGDKENASPRPVIASFTERLAMRSPGAAVLGKRRAVEEGQEGSPLKKGRMLDEPHSPSDDSGDERLVAESLTRSPLDDPFVALTSTTKKRKRMIMEAVEVPSFQAVLLRDKQAAKTPESNRTLRRTRSMNLPAEPSFVQALVYRSLEKSSRKTGNRTSSEDPFVLSDPFGGSDDSMAWSSDKLALQVSSSDDDPHVGQVTPHHLISPALRRAARDPPSDDSVLSSPSRHLAARRKQRLSVS</sequence>
<feature type="region of interest" description="Disordered" evidence="1">
    <location>
        <begin position="1037"/>
        <end position="1097"/>
    </location>
</feature>
<feature type="compositionally biased region" description="Acidic residues" evidence="1">
    <location>
        <begin position="1042"/>
        <end position="1056"/>
    </location>
</feature>
<dbReference type="Proteomes" id="UP000076532">
    <property type="component" value="Unassembled WGS sequence"/>
</dbReference>
<dbReference type="SUPFAM" id="SSF48371">
    <property type="entry name" value="ARM repeat"/>
    <property type="match status" value="1"/>
</dbReference>
<feature type="compositionally biased region" description="Low complexity" evidence="1">
    <location>
        <begin position="1140"/>
        <end position="1152"/>
    </location>
</feature>
<dbReference type="InterPro" id="IPR016024">
    <property type="entry name" value="ARM-type_fold"/>
</dbReference>
<gene>
    <name evidence="2" type="ORF">FIBSPDRAFT_1037444</name>
</gene>
<reference evidence="2 3" key="1">
    <citation type="journal article" date="2016" name="Mol. Biol. Evol.">
        <title>Comparative Genomics of Early-Diverging Mushroom-Forming Fungi Provides Insights into the Origins of Lignocellulose Decay Capabilities.</title>
        <authorList>
            <person name="Nagy L.G."/>
            <person name="Riley R."/>
            <person name="Tritt A."/>
            <person name="Adam C."/>
            <person name="Daum C."/>
            <person name="Floudas D."/>
            <person name="Sun H."/>
            <person name="Yadav J.S."/>
            <person name="Pangilinan J."/>
            <person name="Larsson K.H."/>
            <person name="Matsuura K."/>
            <person name="Barry K."/>
            <person name="Labutti K."/>
            <person name="Kuo R."/>
            <person name="Ohm R.A."/>
            <person name="Bhattacharya S.S."/>
            <person name="Shirouzu T."/>
            <person name="Yoshinaga Y."/>
            <person name="Martin F.M."/>
            <person name="Grigoriev I.V."/>
            <person name="Hibbett D.S."/>
        </authorList>
    </citation>
    <scope>NUCLEOTIDE SEQUENCE [LARGE SCALE GENOMIC DNA]</scope>
    <source>
        <strain evidence="2 3">CBS 109695</strain>
    </source>
</reference>
<evidence type="ECO:0000313" key="2">
    <source>
        <dbReference type="EMBL" id="KZP31449.1"/>
    </source>
</evidence>
<feature type="compositionally biased region" description="Basic residues" evidence="1">
    <location>
        <begin position="1399"/>
        <end position="1410"/>
    </location>
</feature>
<feature type="region of interest" description="Disordered" evidence="1">
    <location>
        <begin position="1197"/>
        <end position="1247"/>
    </location>
</feature>
<dbReference type="EMBL" id="KV417489">
    <property type="protein sequence ID" value="KZP31449.1"/>
    <property type="molecule type" value="Genomic_DNA"/>
</dbReference>
<evidence type="ECO:0008006" key="4">
    <source>
        <dbReference type="Google" id="ProtNLM"/>
    </source>
</evidence>
<name>A0A166U8Z5_9AGAM</name>
<evidence type="ECO:0000313" key="3">
    <source>
        <dbReference type="Proteomes" id="UP000076532"/>
    </source>
</evidence>
<dbReference type="STRING" id="436010.A0A166U8Z5"/>
<organism evidence="2 3">
    <name type="scientific">Athelia psychrophila</name>
    <dbReference type="NCBI Taxonomy" id="1759441"/>
    <lineage>
        <taxon>Eukaryota</taxon>
        <taxon>Fungi</taxon>
        <taxon>Dikarya</taxon>
        <taxon>Basidiomycota</taxon>
        <taxon>Agaricomycotina</taxon>
        <taxon>Agaricomycetes</taxon>
        <taxon>Agaricomycetidae</taxon>
        <taxon>Atheliales</taxon>
        <taxon>Atheliaceae</taxon>
        <taxon>Athelia</taxon>
    </lineage>
</organism>
<protein>
    <recommendedName>
        <fullName evidence="4">Telomere-associated protein Rif1 N-terminal domain-containing protein</fullName>
    </recommendedName>
</protein>
<proteinExistence type="predicted"/>
<feature type="compositionally biased region" description="Basic and acidic residues" evidence="1">
    <location>
        <begin position="1218"/>
        <end position="1236"/>
    </location>
</feature>
<feature type="compositionally biased region" description="Polar residues" evidence="1">
    <location>
        <begin position="639"/>
        <end position="652"/>
    </location>
</feature>